<dbReference type="OrthoDB" id="9789346at2"/>
<dbReference type="AlphaFoldDB" id="A0A1M7KET0"/>
<feature type="transmembrane region" description="Helical" evidence="1">
    <location>
        <begin position="64"/>
        <end position="84"/>
    </location>
</feature>
<dbReference type="PANTHER" id="PTHR34821:SF3">
    <property type="entry name" value="MEMBRANE PROTEIN"/>
    <property type="match status" value="1"/>
</dbReference>
<dbReference type="STRING" id="1120996.SAMN02746066_02716"/>
<dbReference type="EMBL" id="FRCP01000013">
    <property type="protein sequence ID" value="SHM63818.1"/>
    <property type="molecule type" value="Genomic_DNA"/>
</dbReference>
<accession>A0A1M7KET0</accession>
<reference evidence="2 3" key="1">
    <citation type="submission" date="2016-11" db="EMBL/GenBank/DDBJ databases">
        <authorList>
            <person name="Jaros S."/>
            <person name="Januszkiewicz K."/>
            <person name="Wedrychowicz H."/>
        </authorList>
    </citation>
    <scope>NUCLEOTIDE SEQUENCE [LARGE SCALE GENOMIC DNA]</scope>
    <source>
        <strain evidence="2 3">DSM 15930</strain>
    </source>
</reference>
<gene>
    <name evidence="2" type="ORF">SAMN02746066_02716</name>
</gene>
<keyword evidence="1" id="KW-0472">Membrane</keyword>
<name>A0A1M7KET0_9FIRM</name>
<proteinExistence type="predicted"/>
<feature type="transmembrane region" description="Helical" evidence="1">
    <location>
        <begin position="28"/>
        <end position="52"/>
    </location>
</feature>
<sequence>MWGFLIAIISGILMSVQGIFNTGVTKETSIWVSSSFVQFTALIVCLIAWFVTGRESNFQALFHIDHKYMLLGGAIGAFITFTVIKSVGSLGPAKAAMLIVVAQLIMSYIIELMGLFEVEKVPFQFRKLIGIALCIAGIITFKWE</sequence>
<feature type="transmembrane region" description="Helical" evidence="1">
    <location>
        <begin position="96"/>
        <end position="116"/>
    </location>
</feature>
<keyword evidence="3" id="KW-1185">Reference proteome</keyword>
<dbReference type="GO" id="GO:0005886">
    <property type="term" value="C:plasma membrane"/>
    <property type="evidence" value="ECO:0007669"/>
    <property type="project" value="TreeGrafter"/>
</dbReference>
<evidence type="ECO:0000256" key="1">
    <source>
        <dbReference type="SAM" id="Phobius"/>
    </source>
</evidence>
<evidence type="ECO:0000313" key="2">
    <source>
        <dbReference type="EMBL" id="SHM63818.1"/>
    </source>
</evidence>
<organism evidence="2 3">
    <name type="scientific">Anaerosporobacter mobilis DSM 15930</name>
    <dbReference type="NCBI Taxonomy" id="1120996"/>
    <lineage>
        <taxon>Bacteria</taxon>
        <taxon>Bacillati</taxon>
        <taxon>Bacillota</taxon>
        <taxon>Clostridia</taxon>
        <taxon>Lachnospirales</taxon>
        <taxon>Lachnospiraceae</taxon>
        <taxon>Anaerosporobacter</taxon>
    </lineage>
</organism>
<dbReference type="Proteomes" id="UP000184038">
    <property type="component" value="Unassembled WGS sequence"/>
</dbReference>
<dbReference type="InterPro" id="IPR006750">
    <property type="entry name" value="YdcZ"/>
</dbReference>
<evidence type="ECO:0000313" key="3">
    <source>
        <dbReference type="Proteomes" id="UP000184038"/>
    </source>
</evidence>
<keyword evidence="1" id="KW-1133">Transmembrane helix</keyword>
<dbReference type="PANTHER" id="PTHR34821">
    <property type="entry name" value="INNER MEMBRANE PROTEIN YDCZ"/>
    <property type="match status" value="1"/>
</dbReference>
<dbReference type="Pfam" id="PF04657">
    <property type="entry name" value="DMT_YdcZ"/>
    <property type="match status" value="1"/>
</dbReference>
<protein>
    <submittedName>
        <fullName evidence="2">Transporter family-2 protein</fullName>
    </submittedName>
</protein>
<keyword evidence="1" id="KW-0812">Transmembrane</keyword>
<dbReference type="RefSeq" id="WP_073288660.1">
    <property type="nucleotide sequence ID" value="NZ_FRCP01000013.1"/>
</dbReference>